<gene>
    <name evidence="15" type="primary">109544500</name>
    <name evidence="14" type="ORF">YQE_12050</name>
</gene>
<evidence type="ECO:0000256" key="2">
    <source>
        <dbReference type="ARBA" id="ARBA00012513"/>
    </source>
</evidence>
<comment type="catalytic activity">
    <reaction evidence="11">
        <text>L-seryl-[protein] + ATP = O-phospho-L-seryl-[protein] + ADP + H(+)</text>
        <dbReference type="Rhea" id="RHEA:17989"/>
        <dbReference type="Rhea" id="RHEA-COMP:9863"/>
        <dbReference type="Rhea" id="RHEA-COMP:11604"/>
        <dbReference type="ChEBI" id="CHEBI:15378"/>
        <dbReference type="ChEBI" id="CHEBI:29999"/>
        <dbReference type="ChEBI" id="CHEBI:30616"/>
        <dbReference type="ChEBI" id="CHEBI:83421"/>
        <dbReference type="ChEBI" id="CHEBI:456216"/>
        <dbReference type="EC" id="2.7.11.1"/>
    </reaction>
</comment>
<feature type="compositionally biased region" description="Polar residues" evidence="12">
    <location>
        <begin position="527"/>
        <end position="543"/>
    </location>
</feature>
<dbReference type="InterPro" id="IPR051272">
    <property type="entry name" value="RIO-type_Ser/Thr_kinase"/>
</dbReference>
<dbReference type="InterPro" id="IPR000687">
    <property type="entry name" value="RIO_kinase"/>
</dbReference>
<accession>N6TXW9</accession>
<evidence type="ECO:0000313" key="15">
    <source>
        <dbReference type="EnsemblMetazoa" id="XP_019770293.1"/>
    </source>
</evidence>
<dbReference type="OMA" id="SKCPWGA"/>
<dbReference type="SUPFAM" id="SSF56112">
    <property type="entry name" value="Protein kinase-like (PK-like)"/>
    <property type="match status" value="1"/>
</dbReference>
<evidence type="ECO:0000256" key="7">
    <source>
        <dbReference type="ARBA" id="ARBA00022777"/>
    </source>
</evidence>
<evidence type="ECO:0000256" key="5">
    <source>
        <dbReference type="ARBA" id="ARBA00022723"/>
    </source>
</evidence>
<dbReference type="GO" id="GO:0046872">
    <property type="term" value="F:metal ion binding"/>
    <property type="evidence" value="ECO:0007669"/>
    <property type="project" value="UniProtKB-KW"/>
</dbReference>
<evidence type="ECO:0000313" key="16">
    <source>
        <dbReference type="Proteomes" id="UP000019118"/>
    </source>
</evidence>
<feature type="non-terminal residue" evidence="14">
    <location>
        <position position="1"/>
    </location>
</feature>
<protein>
    <recommendedName>
        <fullName evidence="2">non-specific serine/threonine protein kinase</fullName>
        <ecNumber evidence="2">2.7.11.1</ecNumber>
    </recommendedName>
</protein>
<dbReference type="InterPro" id="IPR017406">
    <property type="entry name" value="Ser/Thr_kinase_Rio3"/>
</dbReference>
<keyword evidence="9" id="KW-0460">Magnesium</keyword>
<dbReference type="PIRSF" id="PIRSF038146">
    <property type="entry name" value="Ser/Thr_PK_RIO3"/>
    <property type="match status" value="1"/>
</dbReference>
<feature type="domain" description="RIO kinase" evidence="13">
    <location>
        <begin position="230"/>
        <end position="479"/>
    </location>
</feature>
<feature type="region of interest" description="Disordered" evidence="12">
    <location>
        <begin position="519"/>
        <end position="543"/>
    </location>
</feature>
<evidence type="ECO:0000256" key="6">
    <source>
        <dbReference type="ARBA" id="ARBA00022741"/>
    </source>
</evidence>
<dbReference type="OrthoDB" id="205248at2759"/>
<name>N6TXW9_DENPD</name>
<reference evidence="15" key="2">
    <citation type="submission" date="2024-08" db="UniProtKB">
        <authorList>
            <consortium name="EnsemblMetazoa"/>
        </authorList>
    </citation>
    <scope>IDENTIFICATION</scope>
</reference>
<dbReference type="Proteomes" id="UP000019118">
    <property type="component" value="Unassembled WGS sequence"/>
</dbReference>
<sequence length="543" mass="63089">MSSCPWANIKLPDPVRLDDIISEEIAKDLKAKEMKEFYHQSDVQQGEAGAFTNEFLVSNDIPVNSAKSSSDEKIESDAEIAHILQMQFNKEYDNLLAKREQKINGTSKVSISFDKYKISRQCDDDEFENDRCEVEDPQDRKDWDRFDSTLREVNSIPGRGWKETEKGKIVTKHDLVNNGRLNTLKLMEQFPPEFPTGDGEDIDMKLSNRTFNTLKKHANKEHIRRYRIQDKREQATTEFAVDQVTSHILYQLLLNQVIKTYNGTISVGKEAVVMHAVTNQDWVDTQEMLPKECAIKIFKSTLTEYKNRDKFIKDDHRFKDKYNNCKPTSSKALNAWAEKEMANLIRLKRAGLRCPDVVRLKKHVLVLSFIGQNNIAAPKLKDAVLDDADYVNAYEQIVDGMKLMYNKARLIHADLSEYNILWHEHMCYFIDVSQSVEPVHKNAFKFLYDDCKHITNFFSKKQIVPNILTTDELFNSIVGRSFTEMMDLERIRESTKIKPHSMNRADNQYYGFEANWERAKQKRKENPPNTNATEINELIDSSD</sequence>
<organism evidence="14">
    <name type="scientific">Dendroctonus ponderosae</name>
    <name type="common">Mountain pine beetle</name>
    <dbReference type="NCBI Taxonomy" id="77166"/>
    <lineage>
        <taxon>Eukaryota</taxon>
        <taxon>Metazoa</taxon>
        <taxon>Ecdysozoa</taxon>
        <taxon>Arthropoda</taxon>
        <taxon>Hexapoda</taxon>
        <taxon>Insecta</taxon>
        <taxon>Pterygota</taxon>
        <taxon>Neoptera</taxon>
        <taxon>Endopterygota</taxon>
        <taxon>Coleoptera</taxon>
        <taxon>Polyphaga</taxon>
        <taxon>Cucujiformia</taxon>
        <taxon>Curculionidae</taxon>
        <taxon>Scolytinae</taxon>
        <taxon>Dendroctonus</taxon>
    </lineage>
</organism>
<dbReference type="PANTHER" id="PTHR45723">
    <property type="entry name" value="SERINE/THREONINE-PROTEIN KINASE RIO1"/>
    <property type="match status" value="1"/>
</dbReference>
<evidence type="ECO:0000256" key="8">
    <source>
        <dbReference type="ARBA" id="ARBA00022840"/>
    </source>
</evidence>
<dbReference type="EMBL" id="KB741277">
    <property type="protein sequence ID" value="ENN71117.1"/>
    <property type="molecule type" value="Genomic_DNA"/>
</dbReference>
<dbReference type="Pfam" id="PF01163">
    <property type="entry name" value="RIO1"/>
    <property type="match status" value="1"/>
</dbReference>
<dbReference type="KEGG" id="dpa:109544500"/>
<dbReference type="GO" id="GO:0004674">
    <property type="term" value="F:protein serine/threonine kinase activity"/>
    <property type="evidence" value="ECO:0007669"/>
    <property type="project" value="UniProtKB-KW"/>
</dbReference>
<keyword evidence="5" id="KW-0479">Metal-binding</keyword>
<evidence type="ECO:0000256" key="1">
    <source>
        <dbReference type="ARBA" id="ARBA00009196"/>
    </source>
</evidence>
<evidence type="ECO:0000256" key="11">
    <source>
        <dbReference type="ARBA" id="ARBA00048679"/>
    </source>
</evidence>
<dbReference type="GO" id="GO:0005524">
    <property type="term" value="F:ATP binding"/>
    <property type="evidence" value="ECO:0007669"/>
    <property type="project" value="UniProtKB-KW"/>
</dbReference>
<dbReference type="EnsemblMetazoa" id="XM_019914734.1">
    <property type="protein sequence ID" value="XP_019770293.1"/>
    <property type="gene ID" value="LOC109544500"/>
</dbReference>
<proteinExistence type="inferred from homology"/>
<dbReference type="SMART" id="SM00090">
    <property type="entry name" value="RIO"/>
    <property type="match status" value="1"/>
</dbReference>
<evidence type="ECO:0000256" key="3">
    <source>
        <dbReference type="ARBA" id="ARBA00022527"/>
    </source>
</evidence>
<evidence type="ECO:0000256" key="10">
    <source>
        <dbReference type="ARBA" id="ARBA00047899"/>
    </source>
</evidence>
<dbReference type="InterPro" id="IPR018934">
    <property type="entry name" value="RIO_dom"/>
</dbReference>
<evidence type="ECO:0000256" key="9">
    <source>
        <dbReference type="ARBA" id="ARBA00022842"/>
    </source>
</evidence>
<dbReference type="Gene3D" id="1.10.510.10">
    <property type="entry name" value="Transferase(Phosphotransferase) domain 1"/>
    <property type="match status" value="1"/>
</dbReference>
<comment type="catalytic activity">
    <reaction evidence="10">
        <text>L-threonyl-[protein] + ATP = O-phospho-L-threonyl-[protein] + ADP + H(+)</text>
        <dbReference type="Rhea" id="RHEA:46608"/>
        <dbReference type="Rhea" id="RHEA-COMP:11060"/>
        <dbReference type="Rhea" id="RHEA-COMP:11605"/>
        <dbReference type="ChEBI" id="CHEBI:15378"/>
        <dbReference type="ChEBI" id="CHEBI:30013"/>
        <dbReference type="ChEBI" id="CHEBI:30616"/>
        <dbReference type="ChEBI" id="CHEBI:61977"/>
        <dbReference type="ChEBI" id="CHEBI:456216"/>
        <dbReference type="EC" id="2.7.11.1"/>
    </reaction>
</comment>
<keyword evidence="16" id="KW-1185">Reference proteome</keyword>
<comment type="similarity">
    <text evidence="1">Belongs to the protein kinase superfamily. RIO-type Ser/Thr kinase family.</text>
</comment>
<keyword evidence="6" id="KW-0547">Nucleotide-binding</keyword>
<keyword evidence="7" id="KW-0418">Kinase</keyword>
<reference evidence="14 16" key="1">
    <citation type="journal article" date="2013" name="Genome Biol.">
        <title>Draft genome of the mountain pine beetle, Dendroctonus ponderosae Hopkins, a major forest pest.</title>
        <authorList>
            <person name="Keeling C.I."/>
            <person name="Yuen M.M."/>
            <person name="Liao N.Y."/>
            <person name="Docking T.R."/>
            <person name="Chan S.K."/>
            <person name="Taylor G.A."/>
            <person name="Palmquist D.L."/>
            <person name="Jackman S.D."/>
            <person name="Nguyen A."/>
            <person name="Li M."/>
            <person name="Henderson H."/>
            <person name="Janes J.K."/>
            <person name="Zhao Y."/>
            <person name="Pandoh P."/>
            <person name="Moore R."/>
            <person name="Sperling F.A."/>
            <person name="Huber D.P."/>
            <person name="Birol I."/>
            <person name="Jones S.J."/>
            <person name="Bohlmann J."/>
        </authorList>
    </citation>
    <scope>NUCLEOTIDE SEQUENCE</scope>
</reference>
<evidence type="ECO:0000313" key="14">
    <source>
        <dbReference type="EMBL" id="ENN71117.1"/>
    </source>
</evidence>
<evidence type="ECO:0000256" key="12">
    <source>
        <dbReference type="SAM" id="MobiDB-lite"/>
    </source>
</evidence>
<keyword evidence="3" id="KW-0723">Serine/threonine-protein kinase</keyword>
<dbReference type="HOGENOM" id="CLU_018693_5_0_1"/>
<keyword evidence="4" id="KW-0808">Transferase</keyword>
<dbReference type="AlphaFoldDB" id="N6TXW9"/>
<dbReference type="Gene3D" id="3.30.200.20">
    <property type="entry name" value="Phosphorylase Kinase, domain 1"/>
    <property type="match status" value="1"/>
</dbReference>
<dbReference type="PROSITE" id="PS01245">
    <property type="entry name" value="RIO1"/>
    <property type="match status" value="1"/>
</dbReference>
<keyword evidence="8" id="KW-0067">ATP-binding</keyword>
<dbReference type="InterPro" id="IPR011009">
    <property type="entry name" value="Kinase-like_dom_sf"/>
</dbReference>
<dbReference type="EC" id="2.7.11.1" evidence="2"/>
<dbReference type="InterPro" id="IPR018935">
    <property type="entry name" value="RIO_kinase_CS"/>
</dbReference>
<evidence type="ECO:0000259" key="13">
    <source>
        <dbReference type="SMART" id="SM00090"/>
    </source>
</evidence>
<evidence type="ECO:0000256" key="4">
    <source>
        <dbReference type="ARBA" id="ARBA00022679"/>
    </source>
</evidence>